<organism evidence="1 2">
    <name type="scientific">Polynucleobacter kasalickyi</name>
    <dbReference type="NCBI Taxonomy" id="1938817"/>
    <lineage>
        <taxon>Bacteria</taxon>
        <taxon>Pseudomonadati</taxon>
        <taxon>Pseudomonadota</taxon>
        <taxon>Betaproteobacteria</taxon>
        <taxon>Burkholderiales</taxon>
        <taxon>Burkholderiaceae</taxon>
        <taxon>Polynucleobacter</taxon>
    </lineage>
</organism>
<dbReference type="Gene3D" id="1.10.10.10">
    <property type="entry name" value="Winged helix-like DNA-binding domain superfamily/Winged helix DNA-binding domain"/>
    <property type="match status" value="1"/>
</dbReference>
<dbReference type="InterPro" id="IPR036390">
    <property type="entry name" value="WH_DNA-bd_sf"/>
</dbReference>
<name>A0A1W2A8L4_9BURK</name>
<evidence type="ECO:0000313" key="2">
    <source>
        <dbReference type="Proteomes" id="UP000192708"/>
    </source>
</evidence>
<protein>
    <submittedName>
        <fullName evidence="1">Uncharacterized protein</fullName>
    </submittedName>
</protein>
<dbReference type="InterPro" id="IPR036388">
    <property type="entry name" value="WH-like_DNA-bd_sf"/>
</dbReference>
<sequence>MKIEKKKMLNEIPVTTLSNVFESIKAVGRGDAELPNWAGGKVYIGDEAKQYWENIGTNVNSLDSFSKLYSDNKDLIAAIANHQPESIVSLAKLISREESNVSRTLNKLEKFGLVALIPAPIGRAKRPILIMQRVRFDLDLLSGQMSLTGIKQPIAA</sequence>
<gene>
    <name evidence="1" type="ORF">SAMN06296008_10818</name>
</gene>
<dbReference type="OrthoDB" id="8449527at2"/>
<accession>A0A1W2A8L4</accession>
<dbReference type="RefSeq" id="WP_143736143.1">
    <property type="nucleotide sequence ID" value="NZ_FWXJ01000008.1"/>
</dbReference>
<dbReference type="EMBL" id="FWXJ01000008">
    <property type="protein sequence ID" value="SMC56812.1"/>
    <property type="molecule type" value="Genomic_DNA"/>
</dbReference>
<keyword evidence="2" id="KW-1185">Reference proteome</keyword>
<dbReference type="AlphaFoldDB" id="A0A1W2A8L4"/>
<dbReference type="Proteomes" id="UP000192708">
    <property type="component" value="Unassembled WGS sequence"/>
</dbReference>
<reference evidence="1 2" key="1">
    <citation type="submission" date="2017-04" db="EMBL/GenBank/DDBJ databases">
        <authorList>
            <person name="Afonso C.L."/>
            <person name="Miller P.J."/>
            <person name="Scott M.A."/>
            <person name="Spackman E."/>
            <person name="Goraichik I."/>
            <person name="Dimitrov K.M."/>
            <person name="Suarez D.L."/>
            <person name="Swayne D.E."/>
        </authorList>
    </citation>
    <scope>NUCLEOTIDE SEQUENCE [LARGE SCALE GENOMIC DNA]</scope>
    <source>
        <strain evidence="1 2">VK13</strain>
    </source>
</reference>
<dbReference type="Pfam" id="PF25212">
    <property type="entry name" value="HVO_A0114"/>
    <property type="match status" value="1"/>
</dbReference>
<evidence type="ECO:0000313" key="1">
    <source>
        <dbReference type="EMBL" id="SMC56812.1"/>
    </source>
</evidence>
<proteinExistence type="predicted"/>
<dbReference type="SUPFAM" id="SSF46785">
    <property type="entry name" value="Winged helix' DNA-binding domain"/>
    <property type="match status" value="1"/>
</dbReference>